<dbReference type="PANTHER" id="PTHR45726:SF3">
    <property type="entry name" value="LEUKOTRIENE A-4 HYDROLASE"/>
    <property type="match status" value="1"/>
</dbReference>
<comment type="cofactor">
    <cofactor evidence="2">
        <name>Zn(2+)</name>
        <dbReference type="ChEBI" id="CHEBI:29105"/>
    </cofactor>
    <text evidence="2">Binds 1 zinc ion per subunit.</text>
</comment>
<dbReference type="Proteomes" id="UP000204551">
    <property type="component" value="Chromosome"/>
</dbReference>
<dbReference type="InterPro" id="IPR034015">
    <property type="entry name" value="M1_LTA4H"/>
</dbReference>
<keyword evidence="2" id="KW-0862">Zinc</keyword>
<dbReference type="InterPro" id="IPR027268">
    <property type="entry name" value="Peptidase_M4/M1_CTD_sf"/>
</dbReference>
<dbReference type="KEGG" id="aalg:AREALGSMS7_01359"/>
<protein>
    <submittedName>
        <fullName evidence="4">Peptidase family M1</fullName>
    </submittedName>
</protein>
<dbReference type="Pfam" id="PF01433">
    <property type="entry name" value="Peptidase_M1"/>
    <property type="match status" value="1"/>
</dbReference>
<feature type="binding site" evidence="2">
    <location>
        <position position="341"/>
    </location>
    <ligand>
        <name>Zn(2+)</name>
        <dbReference type="ChEBI" id="CHEBI:29105"/>
        <note>catalytic</note>
    </ligand>
</feature>
<feature type="domain" description="Peptidase M1 membrane alanine aminopeptidase" evidence="3">
    <location>
        <begin position="334"/>
        <end position="483"/>
    </location>
</feature>
<gene>
    <name evidence="4" type="ORF">AREALGSMS7_01359</name>
</gene>
<feature type="active site" description="Proton acceptor" evidence="1">
    <location>
        <position position="342"/>
    </location>
</feature>
<sequence length="603" mass="69136">MEAQNNTSYWQQHVDYSMDVNVDVEKYQYSGTQKLVYTNNSPDVLSRVYYHLFFNAFQPGSEMDMRLQSVADPDGRMMADGKSRIASLSPEEMGYLRVNSLTQDNQAVSFVEEGTILVVELNKPIPAGGKTTFEMTFNGQIPLQIRRSGRNSSEGVALSMSQWYPKLAEYDFEGWHADPYIAREFHGVWGDFDVKLTLDKKYVVGGTGYLQNPEEVGHGYETPGSKIKKTKGKTLTWHFKAPMVHDFMWAADPDYLHDTLKVENGPMLHFFYKNDKEIVENWKKLQPKTAEAMQFFNKNIGDYPYEQYSVIQGGDGGMEYAMSTLITGGRNFGSLVGVMVHEMAHSWFQHVLASNESKHEWMDEGFTTFISSLCMDQVMDQKKENPFSGSYQGYYNLVASGKEQPQTTHADRYELNFAYGVAAYSKGAIFLSQLGYIIGQDKLMETLRKYYQDFKFKHPTPNDIKRTAEKVSGMELDWYLTDWTQTTNTIDYGIKAVEADGQKTKVSLERIGLMPMPIDILVLYNDGTQETFYAPLRMMYGEKENPYPNLKRTVLQDWPWANTNYDLILDKELNNVKAIVLDPSQLMADVNEENNVWQAQEKK</sequence>
<dbReference type="AlphaFoldDB" id="A0A221UU94"/>
<dbReference type="InterPro" id="IPR014782">
    <property type="entry name" value="Peptidase_M1_dom"/>
</dbReference>
<dbReference type="EMBL" id="CP022515">
    <property type="protein sequence ID" value="ASO04830.1"/>
    <property type="molecule type" value="Genomic_DNA"/>
</dbReference>
<accession>A0A221UU94</accession>
<dbReference type="eggNOG" id="COG0308">
    <property type="taxonomic scope" value="Bacteria"/>
</dbReference>
<dbReference type="STRING" id="616991.GCA_000733925_04495"/>
<feature type="binding site" evidence="2">
    <location>
        <position position="364"/>
    </location>
    <ligand>
        <name>Zn(2+)</name>
        <dbReference type="ChEBI" id="CHEBI:29105"/>
        <note>catalytic</note>
    </ligand>
</feature>
<organism evidence="4 5">
    <name type="scientific">Arenibacter algicola</name>
    <dbReference type="NCBI Taxonomy" id="616991"/>
    <lineage>
        <taxon>Bacteria</taxon>
        <taxon>Pseudomonadati</taxon>
        <taxon>Bacteroidota</taxon>
        <taxon>Flavobacteriia</taxon>
        <taxon>Flavobacteriales</taxon>
        <taxon>Flavobacteriaceae</taxon>
        <taxon>Arenibacter</taxon>
    </lineage>
</organism>
<keyword evidence="2" id="KW-0479">Metal-binding</keyword>
<reference evidence="4 5" key="1">
    <citation type="submission" date="2017-07" db="EMBL/GenBank/DDBJ databases">
        <title>Genome Sequence of Arenibacter algicola Strain SMS7 Isolated from a culture of the Diatom Skeletonema marinoi.</title>
        <authorList>
            <person name="Topel M."/>
            <person name="Pinder M.I.M."/>
            <person name="Johansson O.N."/>
            <person name="Kourtchenko O."/>
            <person name="Godhe A."/>
            <person name="Clarke A.K."/>
        </authorList>
    </citation>
    <scope>NUCLEOTIDE SEQUENCE [LARGE SCALE GENOMIC DNA]</scope>
    <source>
        <strain evidence="4 5">SMS7</strain>
    </source>
</reference>
<dbReference type="CDD" id="cd09604">
    <property type="entry name" value="M1_APN_like"/>
    <property type="match status" value="1"/>
</dbReference>
<dbReference type="Gene3D" id="1.10.390.10">
    <property type="entry name" value="Neutral Protease Domain 2"/>
    <property type="match status" value="1"/>
</dbReference>
<dbReference type="GO" id="GO:0008270">
    <property type="term" value="F:zinc ion binding"/>
    <property type="evidence" value="ECO:0007669"/>
    <property type="project" value="InterPro"/>
</dbReference>
<dbReference type="SUPFAM" id="SSF55486">
    <property type="entry name" value="Metalloproteases ('zincins'), catalytic domain"/>
    <property type="match status" value="1"/>
</dbReference>
<feature type="binding site" evidence="2">
    <location>
        <position position="345"/>
    </location>
    <ligand>
        <name>Zn(2+)</name>
        <dbReference type="ChEBI" id="CHEBI:29105"/>
        <note>catalytic</note>
    </ligand>
</feature>
<name>A0A221UU94_9FLAO</name>
<dbReference type="GO" id="GO:0008237">
    <property type="term" value="F:metallopeptidase activity"/>
    <property type="evidence" value="ECO:0007669"/>
    <property type="project" value="InterPro"/>
</dbReference>
<evidence type="ECO:0000313" key="4">
    <source>
        <dbReference type="EMBL" id="ASO04830.1"/>
    </source>
</evidence>
<feature type="active site" description="Proton donor" evidence="1">
    <location>
        <position position="424"/>
    </location>
</feature>
<dbReference type="RefSeq" id="WP_093980497.1">
    <property type="nucleotide sequence ID" value="NZ_CP022515.1"/>
</dbReference>
<dbReference type="PANTHER" id="PTHR45726">
    <property type="entry name" value="LEUKOTRIENE A-4 HYDROLASE"/>
    <property type="match status" value="1"/>
</dbReference>
<evidence type="ECO:0000259" key="3">
    <source>
        <dbReference type="Pfam" id="PF01433"/>
    </source>
</evidence>
<proteinExistence type="predicted"/>
<evidence type="ECO:0000256" key="1">
    <source>
        <dbReference type="PIRSR" id="PIRSR634015-1"/>
    </source>
</evidence>
<evidence type="ECO:0000313" key="5">
    <source>
        <dbReference type="Proteomes" id="UP000204551"/>
    </source>
</evidence>
<evidence type="ECO:0000256" key="2">
    <source>
        <dbReference type="PIRSR" id="PIRSR634015-3"/>
    </source>
</evidence>